<accession>A0ABQ2FK65</accession>
<dbReference type="InterPro" id="IPR041664">
    <property type="entry name" value="AAA_16"/>
</dbReference>
<dbReference type="SMART" id="SM01043">
    <property type="entry name" value="BTAD"/>
    <property type="match status" value="1"/>
</dbReference>
<organism evidence="4 5">
    <name type="scientific">Deinococcus radiotolerans</name>
    <dbReference type="NCBI Taxonomy" id="1309407"/>
    <lineage>
        <taxon>Bacteria</taxon>
        <taxon>Thermotogati</taxon>
        <taxon>Deinococcota</taxon>
        <taxon>Deinococci</taxon>
        <taxon>Deinococcales</taxon>
        <taxon>Deinococcaceae</taxon>
        <taxon>Deinococcus</taxon>
    </lineage>
</organism>
<dbReference type="Pfam" id="PF03704">
    <property type="entry name" value="BTAD"/>
    <property type="match status" value="1"/>
</dbReference>
<evidence type="ECO:0000313" key="4">
    <source>
        <dbReference type="EMBL" id="GGK95727.1"/>
    </source>
</evidence>
<dbReference type="InterPro" id="IPR027417">
    <property type="entry name" value="P-loop_NTPase"/>
</dbReference>
<dbReference type="Pfam" id="PF13191">
    <property type="entry name" value="AAA_16"/>
    <property type="match status" value="1"/>
</dbReference>
<dbReference type="InterPro" id="IPR005158">
    <property type="entry name" value="BTAD"/>
</dbReference>
<proteinExistence type="predicted"/>
<sequence>MQSDAWQLTLTGPPVLRDPSGAPQRCSGKSLAILAFLALDGPTARSELAGLLWPDTQESTARNNLVHQLRRMQAAYGADLVQAGDVLSLSAQLRVDLTDQGELLGGVDWPELPELHDWLLARRSRLDAERAARWREQAQRQEDAGDWTAALDTVAQLRALDPLSEDALRREMRLHYLLGHAARALEVFETGRAQLQATLNQAPLPETQALARDITRGTLSAAQASPAPGADLPSGMARPPLVGREAEWAQMQDAWNAGQGVVLLGEAGVGKTRLALDFLDAHGGGMRFQGCLGDAGLPYATHARTYRQVLSAFPDLPLPDWVRAELTRIMPSLGGAPEPITDEARKVRFWQAKAEALGLAIREAGLRHLVFDDVQFMDDASIEAGAFVFAQLGWGQPSAPYRTIHCARPAQLGAQQQAVMQAMVDSGLIRIIPLGPLPGEAVQALVGALDLPDATGTLASELGRYTGGNPLLLLETARSLHAAPSLPGPLPLPESAGRVTETRLARLSPAALHAARAAAVLRSDFDVDLVAQVLGAPLLATLDAWEELQAAQVMRGAAFEHDLVADAVLAATPGAVRRLLHRAAARTLTRHGAPPARIARHWQAGGAAREAAPQFEQAAQHARAAYRHAEADEYTREAEHAYAQAG</sequence>
<comment type="caution">
    <text evidence="4">The sequence shown here is derived from an EMBL/GenBank/DDBJ whole genome shotgun (WGS) entry which is preliminary data.</text>
</comment>
<dbReference type="SUPFAM" id="SSF48452">
    <property type="entry name" value="TPR-like"/>
    <property type="match status" value="1"/>
</dbReference>
<gene>
    <name evidence="4" type="ORF">GCM10010844_12770</name>
</gene>
<keyword evidence="1" id="KW-0547">Nucleotide-binding</keyword>
<dbReference type="InterPro" id="IPR011990">
    <property type="entry name" value="TPR-like_helical_dom_sf"/>
</dbReference>
<feature type="domain" description="Bacterial transcriptional activator" evidence="3">
    <location>
        <begin position="81"/>
        <end position="215"/>
    </location>
</feature>
<dbReference type="Gene3D" id="1.25.40.10">
    <property type="entry name" value="Tetratricopeptide repeat domain"/>
    <property type="match status" value="1"/>
</dbReference>
<name>A0ABQ2FK65_9DEIO</name>
<evidence type="ECO:0000259" key="3">
    <source>
        <dbReference type="SMART" id="SM01043"/>
    </source>
</evidence>
<dbReference type="Gene3D" id="3.40.50.300">
    <property type="entry name" value="P-loop containing nucleotide triphosphate hydrolases"/>
    <property type="match status" value="1"/>
</dbReference>
<evidence type="ECO:0000313" key="5">
    <source>
        <dbReference type="Proteomes" id="UP000604341"/>
    </source>
</evidence>
<evidence type="ECO:0000256" key="2">
    <source>
        <dbReference type="ARBA" id="ARBA00022840"/>
    </source>
</evidence>
<keyword evidence="2" id="KW-0067">ATP-binding</keyword>
<dbReference type="Proteomes" id="UP000604341">
    <property type="component" value="Unassembled WGS sequence"/>
</dbReference>
<reference evidence="5" key="1">
    <citation type="journal article" date="2019" name="Int. J. Syst. Evol. Microbiol.">
        <title>The Global Catalogue of Microorganisms (GCM) 10K type strain sequencing project: providing services to taxonomists for standard genome sequencing and annotation.</title>
        <authorList>
            <consortium name="The Broad Institute Genomics Platform"/>
            <consortium name="The Broad Institute Genome Sequencing Center for Infectious Disease"/>
            <person name="Wu L."/>
            <person name="Ma J."/>
        </authorList>
    </citation>
    <scope>NUCLEOTIDE SEQUENCE [LARGE SCALE GENOMIC DNA]</scope>
    <source>
        <strain evidence="5">JCM 19173</strain>
    </source>
</reference>
<dbReference type="PANTHER" id="PTHR16305">
    <property type="entry name" value="TESTICULAR SOLUBLE ADENYLYL CYCLASE"/>
    <property type="match status" value="1"/>
</dbReference>
<evidence type="ECO:0000256" key="1">
    <source>
        <dbReference type="ARBA" id="ARBA00022741"/>
    </source>
</evidence>
<protein>
    <recommendedName>
        <fullName evidence="3">Bacterial transcriptional activator domain-containing protein</fullName>
    </recommendedName>
</protein>
<dbReference type="PANTHER" id="PTHR16305:SF35">
    <property type="entry name" value="TRANSCRIPTIONAL ACTIVATOR DOMAIN"/>
    <property type="match status" value="1"/>
</dbReference>
<dbReference type="SUPFAM" id="SSF52540">
    <property type="entry name" value="P-loop containing nucleoside triphosphate hydrolases"/>
    <property type="match status" value="1"/>
</dbReference>
<keyword evidence="5" id="KW-1185">Reference proteome</keyword>
<dbReference type="EMBL" id="BMPE01000002">
    <property type="protein sequence ID" value="GGK95727.1"/>
    <property type="molecule type" value="Genomic_DNA"/>
</dbReference>
<dbReference type="RefSeq" id="WP_189068168.1">
    <property type="nucleotide sequence ID" value="NZ_BMPE01000002.1"/>
</dbReference>